<dbReference type="GO" id="GO:0046872">
    <property type="term" value="F:metal ion binding"/>
    <property type="evidence" value="ECO:0007669"/>
    <property type="project" value="UniProtKB-KW"/>
</dbReference>
<dbReference type="GO" id="GO:0022904">
    <property type="term" value="P:respiratory electron transport chain"/>
    <property type="evidence" value="ECO:0007669"/>
    <property type="project" value="TreeGrafter"/>
</dbReference>
<dbReference type="SUPFAM" id="SSF54292">
    <property type="entry name" value="2Fe-2S ferredoxin-like"/>
    <property type="match status" value="1"/>
</dbReference>
<feature type="region of interest" description="Disordered" evidence="11">
    <location>
        <begin position="1"/>
        <end position="27"/>
    </location>
</feature>
<comment type="caution">
    <text evidence="14">The sequence shown here is derived from an EMBL/GenBank/DDBJ whole genome shotgun (WGS) entry which is preliminary data.</text>
</comment>
<evidence type="ECO:0000256" key="6">
    <source>
        <dbReference type="ARBA" id="ARBA00022723"/>
    </source>
</evidence>
<evidence type="ECO:0000259" key="13">
    <source>
        <dbReference type="Pfam" id="PF13183"/>
    </source>
</evidence>
<dbReference type="GO" id="GO:0051537">
    <property type="term" value="F:2 iron, 2 sulfur cluster binding"/>
    <property type="evidence" value="ECO:0007669"/>
    <property type="project" value="UniProtKB-KW"/>
</dbReference>
<keyword evidence="7" id="KW-0560">Oxidoreductase</keyword>
<evidence type="ECO:0000259" key="12">
    <source>
        <dbReference type="Pfam" id="PF13085"/>
    </source>
</evidence>
<evidence type="ECO:0000256" key="5">
    <source>
        <dbReference type="ARBA" id="ARBA00022714"/>
    </source>
</evidence>
<dbReference type="Gene3D" id="3.10.20.30">
    <property type="match status" value="1"/>
</dbReference>
<evidence type="ECO:0000256" key="11">
    <source>
        <dbReference type="SAM" id="MobiDB-lite"/>
    </source>
</evidence>
<evidence type="ECO:0000256" key="2">
    <source>
        <dbReference type="ARBA" id="ARBA00001966"/>
    </source>
</evidence>
<keyword evidence="8" id="KW-0408">Iron</keyword>
<dbReference type="InterPro" id="IPR050573">
    <property type="entry name" value="SDH/FRD_Iron-Sulfur"/>
</dbReference>
<comment type="cofactor">
    <cofactor evidence="10">
        <name>[2Fe-2S] cluster</name>
        <dbReference type="ChEBI" id="CHEBI:190135"/>
    </cofactor>
</comment>
<dbReference type="PROSITE" id="PS00197">
    <property type="entry name" value="2FE2S_FER_1"/>
    <property type="match status" value="1"/>
</dbReference>
<dbReference type="GO" id="GO:0009055">
    <property type="term" value="F:electron transfer activity"/>
    <property type="evidence" value="ECO:0007669"/>
    <property type="project" value="InterPro"/>
</dbReference>
<evidence type="ECO:0000256" key="9">
    <source>
        <dbReference type="ARBA" id="ARBA00023014"/>
    </source>
</evidence>
<dbReference type="InterPro" id="IPR004489">
    <property type="entry name" value="Succ_DH/fum_Rdtase_Fe-S"/>
</dbReference>
<proteinExistence type="inferred from homology"/>
<evidence type="ECO:0000256" key="3">
    <source>
        <dbReference type="ARBA" id="ARBA00009433"/>
    </source>
</evidence>
<dbReference type="AlphaFoldDB" id="A0A2W6A5G9"/>
<dbReference type="Pfam" id="PF13085">
    <property type="entry name" value="Fer2_3"/>
    <property type="match status" value="1"/>
</dbReference>
<dbReference type="Proteomes" id="UP000248724">
    <property type="component" value="Unassembled WGS sequence"/>
</dbReference>
<evidence type="ECO:0000313" key="14">
    <source>
        <dbReference type="EMBL" id="PZR80598.1"/>
    </source>
</evidence>
<dbReference type="NCBIfam" id="NF009052">
    <property type="entry name" value="PRK12386.1"/>
    <property type="match status" value="1"/>
</dbReference>
<keyword evidence="9" id="KW-0411">Iron-sulfur</keyword>
<evidence type="ECO:0000256" key="10">
    <source>
        <dbReference type="ARBA" id="ARBA00034078"/>
    </source>
</evidence>
<comment type="cofactor">
    <cofactor evidence="2">
        <name>[4Fe-4S] cluster</name>
        <dbReference type="ChEBI" id="CHEBI:49883"/>
    </cofactor>
</comment>
<dbReference type="Gene3D" id="1.10.1060.10">
    <property type="entry name" value="Alpha-helical ferredoxin"/>
    <property type="match status" value="1"/>
</dbReference>
<dbReference type="InterPro" id="IPR012675">
    <property type="entry name" value="Beta-grasp_dom_sf"/>
</dbReference>
<dbReference type="InterPro" id="IPR006058">
    <property type="entry name" value="2Fe2S_fd_BS"/>
</dbReference>
<dbReference type="PANTHER" id="PTHR11921:SF29">
    <property type="entry name" value="SUCCINATE DEHYDROGENASE [UBIQUINONE] IRON-SULFUR SUBUNIT, MITOCHONDRIAL"/>
    <property type="match status" value="1"/>
</dbReference>
<reference evidence="14 15" key="1">
    <citation type="journal article" date="2017" name="Nature">
        <title>Atmospheric trace gases support primary production in Antarctic desert surface soil.</title>
        <authorList>
            <person name="Ji M."/>
            <person name="Greening C."/>
            <person name="Vanwonterghem I."/>
            <person name="Carere C.R."/>
            <person name="Bay S.K."/>
            <person name="Steen J.A."/>
            <person name="Montgomery K."/>
            <person name="Lines T."/>
            <person name="Beardall J."/>
            <person name="van Dorst J."/>
            <person name="Snape I."/>
            <person name="Stott M.B."/>
            <person name="Hugenholtz P."/>
            <person name="Ferrari B.C."/>
        </authorList>
    </citation>
    <scope>NUCLEOTIDE SEQUENCE [LARGE SCALE GENOMIC DNA]</scope>
    <source>
        <strain evidence="14">RRmetagenome_bin12</strain>
    </source>
</reference>
<evidence type="ECO:0000256" key="8">
    <source>
        <dbReference type="ARBA" id="ARBA00023004"/>
    </source>
</evidence>
<keyword evidence="4" id="KW-0004">4Fe-4S</keyword>
<dbReference type="EMBL" id="QHBU01000148">
    <property type="protein sequence ID" value="PZR80598.1"/>
    <property type="molecule type" value="Genomic_DNA"/>
</dbReference>
<dbReference type="GO" id="GO:0005886">
    <property type="term" value="C:plasma membrane"/>
    <property type="evidence" value="ECO:0007669"/>
    <property type="project" value="TreeGrafter"/>
</dbReference>
<dbReference type="GO" id="GO:0051539">
    <property type="term" value="F:4 iron, 4 sulfur cluster binding"/>
    <property type="evidence" value="ECO:0007669"/>
    <property type="project" value="UniProtKB-KW"/>
</dbReference>
<dbReference type="InterPro" id="IPR009051">
    <property type="entry name" value="Helical_ferredxn"/>
</dbReference>
<feature type="domain" description="Succinate dehydogenase/fumarate reductase N-terminal" evidence="12">
    <location>
        <begin position="34"/>
        <end position="133"/>
    </location>
</feature>
<evidence type="ECO:0000313" key="15">
    <source>
        <dbReference type="Proteomes" id="UP000248724"/>
    </source>
</evidence>
<dbReference type="SUPFAM" id="SSF46548">
    <property type="entry name" value="alpha-helical ferredoxin"/>
    <property type="match status" value="1"/>
</dbReference>
<organism evidence="14 15">
    <name type="scientific">Candidatus Aeolococcus gillhamiae</name>
    <dbReference type="NCBI Taxonomy" id="3127015"/>
    <lineage>
        <taxon>Bacteria</taxon>
        <taxon>Bacillati</taxon>
        <taxon>Candidatus Dormiibacterota</taxon>
        <taxon>Candidatus Dormibacteria</taxon>
        <taxon>Candidatus Aeolococcales</taxon>
        <taxon>Candidatus Aeolococcaceae</taxon>
        <taxon>Candidatus Aeolococcus</taxon>
    </lineage>
</organism>
<feature type="domain" description="4Fe-4S ferredoxin-type" evidence="13">
    <location>
        <begin position="167"/>
        <end position="241"/>
    </location>
</feature>
<dbReference type="GO" id="GO:0016491">
    <property type="term" value="F:oxidoreductase activity"/>
    <property type="evidence" value="ECO:0007669"/>
    <property type="project" value="UniProtKB-KW"/>
</dbReference>
<dbReference type="PANTHER" id="PTHR11921">
    <property type="entry name" value="SUCCINATE DEHYDROGENASE IRON-SULFUR PROTEIN"/>
    <property type="match status" value="1"/>
</dbReference>
<dbReference type="Pfam" id="PF13183">
    <property type="entry name" value="Fer4_8"/>
    <property type="match status" value="1"/>
</dbReference>
<evidence type="ECO:0000256" key="7">
    <source>
        <dbReference type="ARBA" id="ARBA00023002"/>
    </source>
</evidence>
<dbReference type="GO" id="GO:0006099">
    <property type="term" value="P:tricarboxylic acid cycle"/>
    <property type="evidence" value="ECO:0007669"/>
    <property type="project" value="InterPro"/>
</dbReference>
<dbReference type="InterPro" id="IPR017896">
    <property type="entry name" value="4Fe4S_Fe-S-bd"/>
</dbReference>
<gene>
    <name evidence="14" type="ORF">DLM65_07660</name>
</gene>
<name>A0A2W6A5G9_9BACT</name>
<keyword evidence="5" id="KW-0001">2Fe-2S</keyword>
<sequence length="279" mass="31216">MTSLYQKQPAPGVDAAPAEHDVPDPGLTGETITLNVFRGTPGGEQGDVSYDVPAVTGMVVLDAIHYIQHNLDTDLAARWNCKAAKCGSCSAEINGRPTLMCKTRVDDLAEGPITVRPMKAFPLIKDLVCDVSRNYEINKEIPPFTAAPDDGTPWRIQQKDIDRLFEFRKCIECFLCQDVCHVNRTHGLSDQFYGPRFFVRVAGLEMHPKDVLDRTEQTRDEGGLGYCNITKCCTEVCPEHIHITDNAIIPLKERVADKDWDPVRWVGRKVFGSRDNDTR</sequence>
<keyword evidence="6" id="KW-0479">Metal-binding</keyword>
<dbReference type="InterPro" id="IPR036010">
    <property type="entry name" value="2Fe-2S_ferredoxin-like_sf"/>
</dbReference>
<evidence type="ECO:0000256" key="4">
    <source>
        <dbReference type="ARBA" id="ARBA00022485"/>
    </source>
</evidence>
<protein>
    <submittedName>
        <fullName evidence="14">Succinate dehydrogenase/fumarate reductase iron-sulfur subunit</fullName>
    </submittedName>
</protein>
<comment type="similarity">
    <text evidence="3">Belongs to the succinate dehydrogenase/fumarate reductase iron-sulfur protein family.</text>
</comment>
<evidence type="ECO:0000256" key="1">
    <source>
        <dbReference type="ARBA" id="ARBA00001927"/>
    </source>
</evidence>
<accession>A0A2W6A5G9</accession>
<dbReference type="NCBIfam" id="TIGR00384">
    <property type="entry name" value="dhsB"/>
    <property type="match status" value="1"/>
</dbReference>
<dbReference type="InterPro" id="IPR025192">
    <property type="entry name" value="Succ_DH/fum_Rdtase_N"/>
</dbReference>
<comment type="cofactor">
    <cofactor evidence="1">
        <name>[3Fe-4S] cluster</name>
        <dbReference type="ChEBI" id="CHEBI:21137"/>
    </cofactor>
</comment>